<proteinExistence type="inferred from homology"/>
<dbReference type="InterPro" id="IPR000215">
    <property type="entry name" value="Serpin_fam"/>
</dbReference>
<sequence length="441" mass="47323">MRRSIPPRSRNMRTDVPPSLPPRAAPLRSGVSRASSTSLRVVIPFVLVASALALVSSHVPQSLSTHLRSIMSATTEKLPPDQVAAFNNLGFRLLAALHEPDALLSPYSIAAALSLVAVGSTPSSAVRSEFEQLLASGANTPIAPVTTTDKSVTLRSASAAVLTSLVLPTYKSTVTAAGAELIQHPQSVEPINSWVSKATDGNIPSLFEQLPSPLVAIIINAVFFQAAWTTSFDPAETRSQKFSGEESVRMMRLKKQRFPYAECATPDGKGVQIAQMPYGDGSLVATFVLPSENSSLDNVISALGEQGQTLWAQWTAKLSTTKLDVMAIPRFKLKYGVKSIRDALKTFGLNSAFEENYQNPPYQLITDDKRAYLSDVLHAATLEVTEEGTVASAVTAAVIMLRSIPRPNPTFIAERPFLVAIQQNSTGGVLFIARVDNPVSP</sequence>
<reference evidence="5 6" key="1">
    <citation type="journal article" date="2018" name="Mol. Biol. Evol.">
        <title>Analysis of the draft genome of the red seaweed Gracilariopsis chorda provides insights into genome size evolution in Rhodophyta.</title>
        <authorList>
            <person name="Lee J."/>
            <person name="Yang E.C."/>
            <person name="Graf L."/>
            <person name="Yang J.H."/>
            <person name="Qiu H."/>
            <person name="Zel Zion U."/>
            <person name="Chan C.X."/>
            <person name="Stephens T.G."/>
            <person name="Weber A.P.M."/>
            <person name="Boo G.H."/>
            <person name="Boo S.M."/>
            <person name="Kim K.M."/>
            <person name="Shin Y."/>
            <person name="Jung M."/>
            <person name="Lee S.J."/>
            <person name="Yim H.S."/>
            <person name="Lee J.H."/>
            <person name="Bhattacharya D."/>
            <person name="Yoon H.S."/>
        </authorList>
    </citation>
    <scope>NUCLEOTIDE SEQUENCE [LARGE SCALE GENOMIC DNA]</scope>
    <source>
        <strain evidence="5 6">SKKU-2015</strain>
        <tissue evidence="5">Whole body</tissue>
    </source>
</reference>
<dbReference type="GO" id="GO:0004867">
    <property type="term" value="F:serine-type endopeptidase inhibitor activity"/>
    <property type="evidence" value="ECO:0007669"/>
    <property type="project" value="InterPro"/>
</dbReference>
<evidence type="ECO:0000313" key="6">
    <source>
        <dbReference type="Proteomes" id="UP000247409"/>
    </source>
</evidence>
<dbReference type="Gene3D" id="2.30.39.10">
    <property type="entry name" value="Alpha-1-antitrypsin, domain 1"/>
    <property type="match status" value="1"/>
</dbReference>
<dbReference type="InterPro" id="IPR042178">
    <property type="entry name" value="Serpin_sf_1"/>
</dbReference>
<dbReference type="PANTHER" id="PTHR11461:SF211">
    <property type="entry name" value="GH10112P-RELATED"/>
    <property type="match status" value="1"/>
</dbReference>
<dbReference type="SUPFAM" id="SSF56574">
    <property type="entry name" value="Serpins"/>
    <property type="match status" value="1"/>
</dbReference>
<dbReference type="PANTHER" id="PTHR11461">
    <property type="entry name" value="SERINE PROTEASE INHIBITOR, SERPIN"/>
    <property type="match status" value="1"/>
</dbReference>
<dbReference type="InterPro" id="IPR042185">
    <property type="entry name" value="Serpin_sf_2"/>
</dbReference>
<gene>
    <name evidence="5" type="ORF">BWQ96_09837</name>
</gene>
<name>A0A2V3IEI7_9FLOR</name>
<dbReference type="SMART" id="SM00093">
    <property type="entry name" value="SERPIN"/>
    <property type="match status" value="1"/>
</dbReference>
<organism evidence="5 6">
    <name type="scientific">Gracilariopsis chorda</name>
    <dbReference type="NCBI Taxonomy" id="448386"/>
    <lineage>
        <taxon>Eukaryota</taxon>
        <taxon>Rhodophyta</taxon>
        <taxon>Florideophyceae</taxon>
        <taxon>Rhodymeniophycidae</taxon>
        <taxon>Gracilariales</taxon>
        <taxon>Gracilariaceae</taxon>
        <taxon>Gracilariopsis</taxon>
    </lineage>
</organism>
<protein>
    <submittedName>
        <fullName evidence="5">Serpin B8</fullName>
    </submittedName>
</protein>
<comment type="similarity">
    <text evidence="1 2">Belongs to the serpin family.</text>
</comment>
<keyword evidence="6" id="KW-1185">Reference proteome</keyword>
<dbReference type="GO" id="GO:0005615">
    <property type="term" value="C:extracellular space"/>
    <property type="evidence" value="ECO:0007669"/>
    <property type="project" value="InterPro"/>
</dbReference>
<dbReference type="STRING" id="448386.A0A2V3IEI7"/>
<accession>A0A2V3IEI7</accession>
<dbReference type="Proteomes" id="UP000247409">
    <property type="component" value="Unassembled WGS sequence"/>
</dbReference>
<dbReference type="OrthoDB" id="671595at2759"/>
<feature type="region of interest" description="Disordered" evidence="3">
    <location>
        <begin position="1"/>
        <end position="29"/>
    </location>
</feature>
<evidence type="ECO:0000313" key="5">
    <source>
        <dbReference type="EMBL" id="PXF40461.1"/>
    </source>
</evidence>
<evidence type="ECO:0000256" key="3">
    <source>
        <dbReference type="SAM" id="MobiDB-lite"/>
    </source>
</evidence>
<evidence type="ECO:0000259" key="4">
    <source>
        <dbReference type="SMART" id="SM00093"/>
    </source>
</evidence>
<feature type="domain" description="Serpin" evidence="4">
    <location>
        <begin position="91"/>
        <end position="438"/>
    </location>
</feature>
<dbReference type="AlphaFoldDB" id="A0A2V3IEI7"/>
<dbReference type="Pfam" id="PF00079">
    <property type="entry name" value="Serpin"/>
    <property type="match status" value="1"/>
</dbReference>
<evidence type="ECO:0000256" key="1">
    <source>
        <dbReference type="ARBA" id="ARBA00009500"/>
    </source>
</evidence>
<dbReference type="Gene3D" id="3.30.497.10">
    <property type="entry name" value="Antithrombin, subunit I, domain 2"/>
    <property type="match status" value="1"/>
</dbReference>
<evidence type="ECO:0000256" key="2">
    <source>
        <dbReference type="RuleBase" id="RU000411"/>
    </source>
</evidence>
<dbReference type="EMBL" id="NBIV01000292">
    <property type="protein sequence ID" value="PXF40461.1"/>
    <property type="molecule type" value="Genomic_DNA"/>
</dbReference>
<dbReference type="InterPro" id="IPR036186">
    <property type="entry name" value="Serpin_sf"/>
</dbReference>
<comment type="caution">
    <text evidence="5">The sequence shown here is derived from an EMBL/GenBank/DDBJ whole genome shotgun (WGS) entry which is preliminary data.</text>
</comment>
<dbReference type="InterPro" id="IPR023796">
    <property type="entry name" value="Serpin_dom"/>
</dbReference>